<dbReference type="HAMAP" id="MF_02110">
    <property type="entry name" value="UPF0763"/>
    <property type="match status" value="1"/>
</dbReference>
<dbReference type="GeneID" id="93091057"/>
<keyword evidence="3" id="KW-1185">Reference proteome</keyword>
<keyword evidence="2" id="KW-0560">Oxidoreductase</keyword>
<evidence type="ECO:0000313" key="2">
    <source>
        <dbReference type="EMBL" id="SUX10422.1"/>
    </source>
</evidence>
<dbReference type="AlphaFoldDB" id="A0A381DI98"/>
<protein>
    <recommendedName>
        <fullName evidence="1">UPF0763 protein NCTC12475_00617</fullName>
    </recommendedName>
</protein>
<sequence>MSEKNPYKKIQEISSELGLKSSEQTIVEILPTDNPTERFLTLKNGSWEGAEPWFAIDEKQNLHTMVSVKSLSELIKAYQRAQKENFDLRLEKSIYRHVPIDFGDVWVVAMDEIKNIAMSKKNEKKINIDLDKLIDKIKKQHPNLFVDIDRFIQKEGI</sequence>
<dbReference type="EMBL" id="UFVD01000001">
    <property type="protein sequence ID" value="SUX10422.1"/>
    <property type="molecule type" value="Genomic_DNA"/>
</dbReference>
<evidence type="ECO:0000313" key="3">
    <source>
        <dbReference type="Proteomes" id="UP000254920"/>
    </source>
</evidence>
<reference evidence="2 3" key="1">
    <citation type="submission" date="2018-06" db="EMBL/GenBank/DDBJ databases">
        <authorList>
            <consortium name="Pathogen Informatics"/>
            <person name="Doyle S."/>
        </authorList>
    </citation>
    <scope>NUCLEOTIDE SEQUENCE [LARGE SCALE GENOMIC DNA]</scope>
    <source>
        <strain evidence="2 3">NCTC12475</strain>
    </source>
</reference>
<accession>A0A381DI98</accession>
<gene>
    <name evidence="2" type="ORF">NCTC12475_00617</name>
</gene>
<proteinExistence type="inferred from homology"/>
<dbReference type="STRING" id="32024.GCA_000788295_01057"/>
<evidence type="ECO:0000256" key="1">
    <source>
        <dbReference type="HAMAP-Rule" id="MF_02110"/>
    </source>
</evidence>
<organism evidence="2 3">
    <name type="scientific">Campylobacter sputorum subsp. sputorum</name>
    <dbReference type="NCBI Taxonomy" id="32024"/>
    <lineage>
        <taxon>Bacteria</taxon>
        <taxon>Pseudomonadati</taxon>
        <taxon>Campylobacterota</taxon>
        <taxon>Epsilonproteobacteria</taxon>
        <taxon>Campylobacterales</taxon>
        <taxon>Campylobacteraceae</taxon>
        <taxon>Campylobacter</taxon>
    </lineage>
</organism>
<dbReference type="GO" id="GO:0016491">
    <property type="term" value="F:oxidoreductase activity"/>
    <property type="evidence" value="ECO:0007669"/>
    <property type="project" value="UniProtKB-KW"/>
</dbReference>
<comment type="similarity">
    <text evidence="1">Belongs to the UPF0763 family.</text>
</comment>
<dbReference type="RefSeq" id="WP_089182832.1">
    <property type="nucleotide sequence ID" value="NZ_CP043427.1"/>
</dbReference>
<name>A0A381DI98_9BACT</name>
<dbReference type="OrthoDB" id="5324700at2"/>
<dbReference type="InterPro" id="IPR019724">
    <property type="entry name" value="UPF0763"/>
</dbReference>
<dbReference type="Proteomes" id="UP000254920">
    <property type="component" value="Unassembled WGS sequence"/>
</dbReference>
<dbReference type="Pfam" id="PF10788">
    <property type="entry name" value="DUF2603"/>
    <property type="match status" value="1"/>
</dbReference>